<dbReference type="GO" id="GO:0016020">
    <property type="term" value="C:membrane"/>
    <property type="evidence" value="ECO:0007669"/>
    <property type="project" value="UniProtKB-SubCell"/>
</dbReference>
<dbReference type="EMBL" id="VDCV01000002">
    <property type="protein sequence ID" value="KAB5567976.1"/>
    <property type="molecule type" value="Genomic_DNA"/>
</dbReference>
<evidence type="ECO:0000256" key="3">
    <source>
        <dbReference type="ARBA" id="ARBA00022989"/>
    </source>
</evidence>
<keyword evidence="2 5" id="KW-0812">Transmembrane</keyword>
<evidence type="ECO:0000256" key="2">
    <source>
        <dbReference type="ARBA" id="ARBA00022692"/>
    </source>
</evidence>
<keyword evidence="4 5" id="KW-0472">Membrane</keyword>
<comment type="caution">
    <text evidence="7">The sequence shown here is derived from an EMBL/GenBank/DDBJ whole genome shotgun (WGS) entry which is preliminary data.</text>
</comment>
<keyword evidence="3 5" id="KW-1133">Transmembrane helix</keyword>
<gene>
    <name evidence="7" type="ORF">DKX38_001769</name>
</gene>
<protein>
    <recommendedName>
        <fullName evidence="6">Sugar phosphate transporter domain-containing protein</fullName>
    </recommendedName>
</protein>
<feature type="transmembrane region" description="Helical" evidence="5">
    <location>
        <begin position="287"/>
        <end position="306"/>
    </location>
</feature>
<dbReference type="PANTHER" id="PTHR11132">
    <property type="entry name" value="SOLUTE CARRIER FAMILY 35"/>
    <property type="match status" value="1"/>
</dbReference>
<dbReference type="InterPro" id="IPR050186">
    <property type="entry name" value="TPT_transporter"/>
</dbReference>
<evidence type="ECO:0000313" key="8">
    <source>
        <dbReference type="Proteomes" id="UP000326939"/>
    </source>
</evidence>
<comment type="subcellular location">
    <subcellularLocation>
        <location evidence="1">Membrane</location>
        <topology evidence="1">Multi-pass membrane protein</topology>
    </subcellularLocation>
</comment>
<feature type="transmembrane region" description="Helical" evidence="5">
    <location>
        <begin position="230"/>
        <end position="252"/>
    </location>
</feature>
<dbReference type="SUPFAM" id="SSF103481">
    <property type="entry name" value="Multidrug resistance efflux transporter EmrE"/>
    <property type="match status" value="1"/>
</dbReference>
<evidence type="ECO:0000256" key="5">
    <source>
        <dbReference type="SAM" id="Phobius"/>
    </source>
</evidence>
<evidence type="ECO:0000259" key="6">
    <source>
        <dbReference type="Pfam" id="PF03151"/>
    </source>
</evidence>
<feature type="transmembrane region" description="Helical" evidence="5">
    <location>
        <begin position="41"/>
        <end position="66"/>
    </location>
</feature>
<organism evidence="7 8">
    <name type="scientific">Salix brachista</name>
    <dbReference type="NCBI Taxonomy" id="2182728"/>
    <lineage>
        <taxon>Eukaryota</taxon>
        <taxon>Viridiplantae</taxon>
        <taxon>Streptophyta</taxon>
        <taxon>Embryophyta</taxon>
        <taxon>Tracheophyta</taxon>
        <taxon>Spermatophyta</taxon>
        <taxon>Magnoliopsida</taxon>
        <taxon>eudicotyledons</taxon>
        <taxon>Gunneridae</taxon>
        <taxon>Pentapetalae</taxon>
        <taxon>rosids</taxon>
        <taxon>fabids</taxon>
        <taxon>Malpighiales</taxon>
        <taxon>Salicaceae</taxon>
        <taxon>Saliceae</taxon>
        <taxon>Salix</taxon>
    </lineage>
</organism>
<feature type="transmembrane region" description="Helical" evidence="5">
    <location>
        <begin position="264"/>
        <end position="281"/>
    </location>
</feature>
<feature type="transmembrane region" description="Helical" evidence="5">
    <location>
        <begin position="189"/>
        <end position="210"/>
    </location>
</feature>
<dbReference type="Pfam" id="PF03151">
    <property type="entry name" value="TPT"/>
    <property type="match status" value="1"/>
</dbReference>
<sequence>MESENKKSAVSDVGAWAMNIISSVGIIMANKQLMSATGYAFGFATTLTGFHFTVTALVGLVSNATGLSVSKHVPMWELLWFSVVANVSITGMNLSLMLNSVGFYQISKLSMIPVVCIMEWILHSKQYSKEVKLSVLVVVIGVGVCTVTDVKVNAKGFICACLAVLSTSLQQITIGSLQKKYSIGSFELLSRTAPIQAVSLLILGPFIDYFLNGKFVTNYKLSSGAIVSSFFNPIPILVKGFISVFCNVSQYLCIGRFSATSFQVLGHMKTVCVLTLGWLLFDSELTFKNIMGMFIAVLGMIVYSWAVEAEKRLNSKTTSHIKNSLTEEEIRLLKEGVESMPLKDVELAESKV</sequence>
<proteinExistence type="predicted"/>
<reference evidence="8" key="1">
    <citation type="journal article" date="2019" name="Gigascience">
        <title>De novo genome assembly of the endangered Acer yangbiense, a plant species with extremely small populations endemic to Yunnan Province, China.</title>
        <authorList>
            <person name="Yang J."/>
            <person name="Wariss H.M."/>
            <person name="Tao L."/>
            <person name="Zhang R."/>
            <person name="Yun Q."/>
            <person name="Hollingsworth P."/>
            <person name="Dao Z."/>
            <person name="Luo G."/>
            <person name="Guo H."/>
            <person name="Ma Y."/>
            <person name="Sun W."/>
        </authorList>
    </citation>
    <scope>NUCLEOTIDE SEQUENCE [LARGE SCALE GENOMIC DNA]</scope>
    <source>
        <strain evidence="8">cv. br00</strain>
    </source>
</reference>
<keyword evidence="8" id="KW-1185">Reference proteome</keyword>
<dbReference type="InterPro" id="IPR004853">
    <property type="entry name" value="Sugar_P_trans_dom"/>
</dbReference>
<dbReference type="InterPro" id="IPR037185">
    <property type="entry name" value="EmrE-like"/>
</dbReference>
<dbReference type="AlphaFoldDB" id="A0A5N5NP29"/>
<evidence type="ECO:0000256" key="1">
    <source>
        <dbReference type="ARBA" id="ARBA00004141"/>
    </source>
</evidence>
<dbReference type="Proteomes" id="UP000326939">
    <property type="component" value="Chromosome 2"/>
</dbReference>
<name>A0A5N5NP29_9ROSI</name>
<evidence type="ECO:0000256" key="4">
    <source>
        <dbReference type="ARBA" id="ARBA00023136"/>
    </source>
</evidence>
<evidence type="ECO:0000313" key="7">
    <source>
        <dbReference type="EMBL" id="KAB5567976.1"/>
    </source>
</evidence>
<accession>A0A5N5NP29</accession>
<feature type="transmembrane region" description="Helical" evidence="5">
    <location>
        <begin position="78"/>
        <end position="96"/>
    </location>
</feature>
<feature type="domain" description="Sugar phosphate transporter" evidence="6">
    <location>
        <begin position="23"/>
        <end position="304"/>
    </location>
</feature>